<dbReference type="CDD" id="cd01837">
    <property type="entry name" value="SGNH_plant_lipase_like"/>
    <property type="match status" value="1"/>
</dbReference>
<evidence type="ECO:0000256" key="5">
    <source>
        <dbReference type="SAM" id="MobiDB-lite"/>
    </source>
</evidence>
<dbReference type="InterPro" id="IPR036514">
    <property type="entry name" value="SGNH_hydro_sf"/>
</dbReference>
<reference evidence="7" key="2">
    <citation type="submission" date="2013-12" db="EMBL/GenBank/DDBJ databases">
        <authorList>
            <person name="Yu Y."/>
            <person name="Lee S."/>
            <person name="de Baynast K."/>
            <person name="Wissotski M."/>
            <person name="Liu L."/>
            <person name="Talag J."/>
            <person name="Goicoechea J."/>
            <person name="Angelova A."/>
            <person name="Jetty R."/>
            <person name="Kudrna D."/>
            <person name="Golser W."/>
            <person name="Rivera L."/>
            <person name="Zhang J."/>
            <person name="Wing R."/>
        </authorList>
    </citation>
    <scope>NUCLEOTIDE SEQUENCE</scope>
</reference>
<dbReference type="InterPro" id="IPR001087">
    <property type="entry name" value="GDSL"/>
</dbReference>
<dbReference type="Gramene" id="LPERR05G05820.1">
    <property type="protein sequence ID" value="LPERR05G05820.1"/>
    <property type="gene ID" value="LPERR05G05820"/>
</dbReference>
<keyword evidence="2" id="KW-0732">Signal</keyword>
<evidence type="ECO:0000256" key="3">
    <source>
        <dbReference type="ARBA" id="ARBA00022801"/>
    </source>
</evidence>
<dbReference type="EnsemblPlants" id="LPERR05G05820.1">
    <property type="protein sequence ID" value="LPERR05G05820.1"/>
    <property type="gene ID" value="LPERR05G05820"/>
</dbReference>
<reference evidence="6 7" key="1">
    <citation type="submission" date="2012-08" db="EMBL/GenBank/DDBJ databases">
        <title>Oryza genome evolution.</title>
        <authorList>
            <person name="Wing R.A."/>
        </authorList>
    </citation>
    <scope>NUCLEOTIDE SEQUENCE</scope>
</reference>
<evidence type="ECO:0008006" key="8">
    <source>
        <dbReference type="Google" id="ProtNLM"/>
    </source>
</evidence>
<feature type="region of interest" description="Disordered" evidence="5">
    <location>
        <begin position="1"/>
        <end position="26"/>
    </location>
</feature>
<evidence type="ECO:0000256" key="1">
    <source>
        <dbReference type="ARBA" id="ARBA00008668"/>
    </source>
</evidence>
<dbReference type="PANTHER" id="PTHR22835:SF260">
    <property type="entry name" value="OS05G0209600 PROTEIN"/>
    <property type="match status" value="1"/>
</dbReference>
<accession>A0A0D9WDU5</accession>
<keyword evidence="4" id="KW-0325">Glycoprotein</keyword>
<feature type="compositionally biased region" description="Polar residues" evidence="5">
    <location>
        <begin position="1"/>
        <end position="10"/>
    </location>
</feature>
<sequence length="399" mass="43345">MSPSINSHQHAVTRDHRITQQHESPATQARSWLINTMTTTTTRAALLVVLVACAACAAAAQRYNAIYSFGDSISDTGNLCVGGCPSWLTTGQPPYGNTFFRRPTGRCSDGRVIVDFLAEHFGLPLPPASKAGGDFKKGANMAIIGATSMDASFFKSIGLSDKIWNNGPLDTQIQWFRQLLPNVCGRDCKNYLSKSLFVVGEFGGNDYNAPLFAGRSMSEVRGYVPQVVSKIIRGLETLIRMGAVDVVVPGVLPIGCFPIYLTLYGTSNGADYDGNGCLNSYNGLSAYHNRLLKRSLSNLQRTYPHARIMYADFYSQVTAMVRSPQNFGLKYGLKVCCGAGGQGKYNYNNKARCGMSGSSACSDPGNYLIWDGIHLTEAAYRSIADGWLKGPYCNPPILR</sequence>
<dbReference type="AlphaFoldDB" id="A0A0D9WDU5"/>
<evidence type="ECO:0000256" key="2">
    <source>
        <dbReference type="ARBA" id="ARBA00022729"/>
    </source>
</evidence>
<evidence type="ECO:0000256" key="4">
    <source>
        <dbReference type="ARBA" id="ARBA00023180"/>
    </source>
</evidence>
<dbReference type="Gene3D" id="3.40.50.1110">
    <property type="entry name" value="SGNH hydrolase"/>
    <property type="match status" value="1"/>
</dbReference>
<comment type="similarity">
    <text evidence="1">Belongs to the 'GDSL' lipolytic enzyme family.</text>
</comment>
<name>A0A0D9WDU5_9ORYZ</name>
<protein>
    <recommendedName>
        <fullName evidence="8">Esterase</fullName>
    </recommendedName>
</protein>
<dbReference type="STRING" id="77586.A0A0D9WDU5"/>
<keyword evidence="3" id="KW-0378">Hydrolase</keyword>
<dbReference type="Pfam" id="PF00657">
    <property type="entry name" value="Lipase_GDSL"/>
    <property type="match status" value="1"/>
</dbReference>
<dbReference type="HOGENOM" id="CLU_015101_2_1_1"/>
<dbReference type="Proteomes" id="UP000032180">
    <property type="component" value="Chromosome 5"/>
</dbReference>
<proteinExistence type="inferred from homology"/>
<evidence type="ECO:0000313" key="6">
    <source>
        <dbReference type="EnsemblPlants" id="LPERR05G05820.1"/>
    </source>
</evidence>
<dbReference type="GO" id="GO:0016788">
    <property type="term" value="F:hydrolase activity, acting on ester bonds"/>
    <property type="evidence" value="ECO:0007669"/>
    <property type="project" value="InterPro"/>
</dbReference>
<dbReference type="eggNOG" id="ENOG502RKDV">
    <property type="taxonomic scope" value="Eukaryota"/>
</dbReference>
<dbReference type="PANTHER" id="PTHR22835">
    <property type="entry name" value="ZINC FINGER FYVE DOMAIN CONTAINING PROTEIN"/>
    <property type="match status" value="1"/>
</dbReference>
<reference evidence="6" key="3">
    <citation type="submission" date="2015-04" db="UniProtKB">
        <authorList>
            <consortium name="EnsemblPlants"/>
        </authorList>
    </citation>
    <scope>IDENTIFICATION</scope>
</reference>
<keyword evidence="7" id="KW-1185">Reference proteome</keyword>
<dbReference type="InterPro" id="IPR035669">
    <property type="entry name" value="SGNH_plant_lipase-like"/>
</dbReference>
<organism evidence="6 7">
    <name type="scientific">Leersia perrieri</name>
    <dbReference type="NCBI Taxonomy" id="77586"/>
    <lineage>
        <taxon>Eukaryota</taxon>
        <taxon>Viridiplantae</taxon>
        <taxon>Streptophyta</taxon>
        <taxon>Embryophyta</taxon>
        <taxon>Tracheophyta</taxon>
        <taxon>Spermatophyta</taxon>
        <taxon>Magnoliopsida</taxon>
        <taxon>Liliopsida</taxon>
        <taxon>Poales</taxon>
        <taxon>Poaceae</taxon>
        <taxon>BOP clade</taxon>
        <taxon>Oryzoideae</taxon>
        <taxon>Oryzeae</taxon>
        <taxon>Oryzinae</taxon>
        <taxon>Leersia</taxon>
    </lineage>
</organism>
<evidence type="ECO:0000313" key="7">
    <source>
        <dbReference type="Proteomes" id="UP000032180"/>
    </source>
</evidence>
<dbReference type="SUPFAM" id="SSF52266">
    <property type="entry name" value="SGNH hydrolase"/>
    <property type="match status" value="1"/>
</dbReference>